<dbReference type="EMBL" id="JAFBEB010000010">
    <property type="protein sequence ID" value="MBM7591179.1"/>
    <property type="molecule type" value="Genomic_DNA"/>
</dbReference>
<keyword evidence="4" id="KW-1185">Reference proteome</keyword>
<dbReference type="Pfam" id="PF01476">
    <property type="entry name" value="LysM"/>
    <property type="match status" value="1"/>
</dbReference>
<gene>
    <name evidence="3" type="ORF">JOD01_002806</name>
</gene>
<evidence type="ECO:0000313" key="3">
    <source>
        <dbReference type="EMBL" id="MBM7591179.1"/>
    </source>
</evidence>
<feature type="compositionally biased region" description="Pro residues" evidence="1">
    <location>
        <begin position="162"/>
        <end position="171"/>
    </location>
</feature>
<organism evidence="3 4">
    <name type="scientific">Brevibacillus fulvus</name>
    <dbReference type="NCBI Taxonomy" id="1125967"/>
    <lineage>
        <taxon>Bacteria</taxon>
        <taxon>Bacillati</taxon>
        <taxon>Bacillota</taxon>
        <taxon>Bacilli</taxon>
        <taxon>Bacillales</taxon>
        <taxon>Paenibacillaceae</taxon>
        <taxon>Brevibacillus</taxon>
    </lineage>
</organism>
<protein>
    <submittedName>
        <fullName evidence="3">LysM repeat protein</fullName>
    </submittedName>
</protein>
<dbReference type="SUPFAM" id="SSF54106">
    <property type="entry name" value="LysM domain"/>
    <property type="match status" value="1"/>
</dbReference>
<reference evidence="3" key="1">
    <citation type="submission" date="2021-01" db="EMBL/GenBank/DDBJ databases">
        <title>Genomic Encyclopedia of Type Strains, Phase IV (KMG-IV): sequencing the most valuable type-strain genomes for metagenomic binning, comparative biology and taxonomic classification.</title>
        <authorList>
            <person name="Goeker M."/>
        </authorList>
    </citation>
    <scope>NUCLEOTIDE SEQUENCE</scope>
    <source>
        <strain evidence="3">DSM 25523</strain>
    </source>
</reference>
<accession>A0A938Y2G6</accession>
<dbReference type="SMART" id="SM00257">
    <property type="entry name" value="LysM"/>
    <property type="match status" value="1"/>
</dbReference>
<feature type="region of interest" description="Disordered" evidence="1">
    <location>
        <begin position="146"/>
        <end position="177"/>
    </location>
</feature>
<dbReference type="RefSeq" id="WP_204518915.1">
    <property type="nucleotide sequence ID" value="NZ_BAABIN010000012.1"/>
</dbReference>
<dbReference type="InterPro" id="IPR036779">
    <property type="entry name" value="LysM_dom_sf"/>
</dbReference>
<dbReference type="Proteomes" id="UP000717624">
    <property type="component" value="Unassembled WGS sequence"/>
</dbReference>
<dbReference type="PROSITE" id="PS51782">
    <property type="entry name" value="LYSM"/>
    <property type="match status" value="1"/>
</dbReference>
<dbReference type="InterPro" id="IPR018392">
    <property type="entry name" value="LysM"/>
</dbReference>
<proteinExistence type="predicted"/>
<dbReference type="CDD" id="cd00118">
    <property type="entry name" value="LysM"/>
    <property type="match status" value="1"/>
</dbReference>
<evidence type="ECO:0000256" key="1">
    <source>
        <dbReference type="SAM" id="MobiDB-lite"/>
    </source>
</evidence>
<dbReference type="Gene3D" id="3.10.350.10">
    <property type="entry name" value="LysM domain"/>
    <property type="match status" value="1"/>
</dbReference>
<name>A0A938Y2G6_9BACL</name>
<evidence type="ECO:0000259" key="2">
    <source>
        <dbReference type="PROSITE" id="PS51782"/>
    </source>
</evidence>
<feature type="domain" description="LysM" evidence="2">
    <location>
        <begin position="174"/>
        <end position="222"/>
    </location>
</feature>
<dbReference type="AlphaFoldDB" id="A0A938Y2G6"/>
<sequence length="222" mass="24696">MIQNTKVEITLRDNEKGTYLQIPVLPEKINYKDGQKKSLSVDIVNLGTVKFPSGVELDSISWASFFPARYDEAYVQTPQLKAPVDYRNQLSTWKDNGTSLQLVCPAAGLNKTVFLESFDWDFGGWEGDIVYQVTFSEYKTVKPQQITMGKPTVPPKGKKPPNSRPPAPAKPKPSTYTVVAGDSLSKIAKKLDVADWHDIYTRNKEAIGPNPAKIKPGQVLKV</sequence>
<comment type="caution">
    <text evidence="3">The sequence shown here is derived from an EMBL/GenBank/DDBJ whole genome shotgun (WGS) entry which is preliminary data.</text>
</comment>
<evidence type="ECO:0000313" key="4">
    <source>
        <dbReference type="Proteomes" id="UP000717624"/>
    </source>
</evidence>